<dbReference type="AlphaFoldDB" id="A0A2P5KAQ0"/>
<reference evidence="3 4" key="1">
    <citation type="submission" date="2018-01" db="EMBL/GenBank/DDBJ databases">
        <title>Genomic Encyclopedia of Type Strains, Phase III (KMG-III): the genomes of soil and plant-associated and newly described type strains.</title>
        <authorList>
            <person name="Whitman W."/>
        </authorList>
    </citation>
    <scope>NUCLEOTIDE SEQUENCE [LARGE SCALE GENOMIC DNA]</scope>
    <source>
        <strain evidence="3 4">HKI456</strain>
    </source>
</reference>
<dbReference type="Proteomes" id="UP000243096">
    <property type="component" value="Unassembled WGS sequence"/>
</dbReference>
<dbReference type="SUPFAM" id="SSF160935">
    <property type="entry name" value="VPA0735-like"/>
    <property type="match status" value="1"/>
</dbReference>
<protein>
    <recommendedName>
        <fullName evidence="5">DUF1254 domain-containing protein</fullName>
    </recommendedName>
</protein>
<name>A0A2P5KAQ0_9BURK</name>
<dbReference type="InterPro" id="IPR037049">
    <property type="entry name" value="DUF1214_C_sf"/>
</dbReference>
<dbReference type="PANTHER" id="PTHR36509">
    <property type="entry name" value="BLL3101 PROTEIN"/>
    <property type="match status" value="1"/>
</dbReference>
<dbReference type="Gene3D" id="2.60.40.1610">
    <property type="entry name" value="Domain of unknown function DUF1254"/>
    <property type="match status" value="1"/>
</dbReference>
<sequence length="556" mass="58842">MCWPIDKSQPHVNNLVAVHSLQPAEDHGRRSQHGVRGGMGRIGWSANNKYEAILMMQLKSLPHASRVVARVPTPVSYCGALAAAVLAIGCAGPPTSGASNAGWTATEVADSYVFGYPLVVMDVLREAQTATRPVNQLYTGTSGEPGFVSSGWLDLGPEPVVLSLPDAHGHYTLVQANDMWTNVAVSAGTRTTGSRAQTIAFVGPGWMGSLPPGVARVDSSTRYLMLRVVEPGVARGGTRSHKPNATPRVAPLTAWLGKHGAVPSSVFARVSPSPAGTSTGSRMAGSAARGAWRPADDGSTVAAALARVDQMNAQAFFTRLSAALVDSPPVADTDDHALQMLKQLGIVPGQSLALSPVSAKAFAAGIEQGTARVRSVPPNGVVAANGWRWFDDDAGSYGQDYAYRAYVATVMPGAGLTEDVLTPVADVDRDNRPLSGKNGYMMHFARNQLPVSAGGWTLVAEPLDDDEASGVGASSRGDARRPGWRNCHVVLTDRDHLVRSRDGAIDITVQPTAPARPATANWLVSPTGRFRMVMRIYGPSSVMRRSNWRPPALDRQ</sequence>
<proteinExistence type="predicted"/>
<gene>
    <name evidence="3" type="ORF">B0O95_106136</name>
</gene>
<evidence type="ECO:0008006" key="5">
    <source>
        <dbReference type="Google" id="ProtNLM"/>
    </source>
</evidence>
<dbReference type="Gene3D" id="2.60.120.600">
    <property type="entry name" value="Domain of unknown function DUF1214, C-terminal domain"/>
    <property type="match status" value="1"/>
</dbReference>
<dbReference type="InterPro" id="IPR010679">
    <property type="entry name" value="DUF1254"/>
</dbReference>
<evidence type="ECO:0000313" key="3">
    <source>
        <dbReference type="EMBL" id="PPB83745.1"/>
    </source>
</evidence>
<accession>A0A2P5KAQ0</accession>
<keyword evidence="4" id="KW-1185">Reference proteome</keyword>
<feature type="domain" description="DUF1214" evidence="1">
    <location>
        <begin position="421"/>
        <end position="540"/>
    </location>
</feature>
<dbReference type="PANTHER" id="PTHR36509:SF2">
    <property type="entry name" value="BLL3101 PROTEIN"/>
    <property type="match status" value="1"/>
</dbReference>
<comment type="caution">
    <text evidence="3">The sequence shown here is derived from an EMBL/GenBank/DDBJ whole genome shotgun (WGS) entry which is preliminary data.</text>
</comment>
<dbReference type="EMBL" id="PRDW01000006">
    <property type="protein sequence ID" value="PPB83745.1"/>
    <property type="molecule type" value="Genomic_DNA"/>
</dbReference>
<organism evidence="3 4">
    <name type="scientific">Mycetohabitans endofungorum</name>
    <dbReference type="NCBI Taxonomy" id="417203"/>
    <lineage>
        <taxon>Bacteria</taxon>
        <taxon>Pseudomonadati</taxon>
        <taxon>Pseudomonadota</taxon>
        <taxon>Betaproteobacteria</taxon>
        <taxon>Burkholderiales</taxon>
        <taxon>Burkholderiaceae</taxon>
        <taxon>Mycetohabitans</taxon>
    </lineage>
</organism>
<evidence type="ECO:0000313" key="4">
    <source>
        <dbReference type="Proteomes" id="UP000243096"/>
    </source>
</evidence>
<dbReference type="Pfam" id="PF06742">
    <property type="entry name" value="DUF1214"/>
    <property type="match status" value="1"/>
</dbReference>
<evidence type="ECO:0000259" key="2">
    <source>
        <dbReference type="Pfam" id="PF06863"/>
    </source>
</evidence>
<dbReference type="Pfam" id="PF06863">
    <property type="entry name" value="DUF1254"/>
    <property type="match status" value="1"/>
</dbReference>
<dbReference type="InterPro" id="IPR037050">
    <property type="entry name" value="DUF1254_sf"/>
</dbReference>
<dbReference type="InterPro" id="IPR010621">
    <property type="entry name" value="DUF1214"/>
</dbReference>
<feature type="domain" description="DUF1254" evidence="2">
    <location>
        <begin position="149"/>
        <end position="225"/>
    </location>
</feature>
<evidence type="ECO:0000259" key="1">
    <source>
        <dbReference type="Pfam" id="PF06742"/>
    </source>
</evidence>